<dbReference type="Pfam" id="PF08982">
    <property type="entry name" value="AtaL"/>
    <property type="match status" value="1"/>
</dbReference>
<sequence length="187" mass="20515">MWATRLSANRGVAPEERLTQAELWQGVKRGARHPGEFAAHVQSCTVLSGGSNAFVREIVIGDGGVHAKNGKSMIQEVFLQDHLYLLATTRESGAKTTMMVGYGCDAASQEEEELDPYLSLYYELVMGTDSPEPGSQAERDIINGYRSLAKQILEDSVRLIRTWKMNGRLQELAKQEKEGTNGVAAVA</sequence>
<accession>U1HNQ2</accession>
<dbReference type="OMA" id="EIMYQDV"/>
<dbReference type="Proteomes" id="UP000019373">
    <property type="component" value="Unassembled WGS sequence"/>
</dbReference>
<dbReference type="EMBL" id="KE721140">
    <property type="protein sequence ID" value="ERF72005.1"/>
    <property type="molecule type" value="Genomic_DNA"/>
</dbReference>
<dbReference type="InterPro" id="IPR023393">
    <property type="entry name" value="START-like_dom_sf"/>
</dbReference>
<protein>
    <submittedName>
        <fullName evidence="1">Uncharacterized protein</fullName>
    </submittedName>
</protein>
<dbReference type="GeneID" id="19244093"/>
<dbReference type="AlphaFoldDB" id="U1HNQ2"/>
<dbReference type="RefSeq" id="XP_007802350.1">
    <property type="nucleotide sequence ID" value="XM_007804159.1"/>
</dbReference>
<keyword evidence="2" id="KW-1185">Reference proteome</keyword>
<gene>
    <name evidence="1" type="ORF">EPUS_09264</name>
</gene>
<dbReference type="HOGENOM" id="CLU_111642_1_0_1"/>
<evidence type="ECO:0000313" key="1">
    <source>
        <dbReference type="EMBL" id="ERF72005.1"/>
    </source>
</evidence>
<proteinExistence type="predicted"/>
<name>U1HNQ2_ENDPU</name>
<dbReference type="OrthoDB" id="2320332at2759"/>
<dbReference type="Gene3D" id="3.30.530.20">
    <property type="match status" value="1"/>
</dbReference>
<evidence type="ECO:0000313" key="2">
    <source>
        <dbReference type="Proteomes" id="UP000019373"/>
    </source>
</evidence>
<dbReference type="SUPFAM" id="SSF55961">
    <property type="entry name" value="Bet v1-like"/>
    <property type="match status" value="1"/>
</dbReference>
<dbReference type="eggNOG" id="ENOG502SMZC">
    <property type="taxonomic scope" value="Eukaryota"/>
</dbReference>
<dbReference type="InterPro" id="IPR015075">
    <property type="entry name" value="AtaL"/>
</dbReference>
<organism evidence="1 2">
    <name type="scientific">Endocarpon pusillum (strain Z07020 / HMAS-L-300199)</name>
    <name type="common">Lichen-forming fungus</name>
    <dbReference type="NCBI Taxonomy" id="1263415"/>
    <lineage>
        <taxon>Eukaryota</taxon>
        <taxon>Fungi</taxon>
        <taxon>Dikarya</taxon>
        <taxon>Ascomycota</taxon>
        <taxon>Pezizomycotina</taxon>
        <taxon>Eurotiomycetes</taxon>
        <taxon>Chaetothyriomycetidae</taxon>
        <taxon>Verrucariales</taxon>
        <taxon>Verrucariaceae</taxon>
        <taxon>Endocarpon</taxon>
    </lineage>
</organism>
<reference evidence="2" key="1">
    <citation type="journal article" date="2014" name="BMC Genomics">
        <title>Genome characteristics reveal the impact of lichenization on lichen-forming fungus Endocarpon pusillum Hedwig (Verrucariales, Ascomycota).</title>
        <authorList>
            <person name="Wang Y.-Y."/>
            <person name="Liu B."/>
            <person name="Zhang X.-Y."/>
            <person name="Zhou Q.-M."/>
            <person name="Zhang T."/>
            <person name="Li H."/>
            <person name="Yu Y.-F."/>
            <person name="Zhang X.-L."/>
            <person name="Hao X.-Y."/>
            <person name="Wang M."/>
            <person name="Wang L."/>
            <person name="Wei J.-C."/>
        </authorList>
    </citation>
    <scope>NUCLEOTIDE SEQUENCE [LARGE SCALE GENOMIC DNA]</scope>
    <source>
        <strain evidence="2">Z07020 / HMAS-L-300199</strain>
    </source>
</reference>